<dbReference type="InterPro" id="IPR000702">
    <property type="entry name" value="Ribosomal_uL6-like"/>
</dbReference>
<keyword evidence="7" id="KW-1185">Reference proteome</keyword>
<evidence type="ECO:0000313" key="7">
    <source>
        <dbReference type="Proteomes" id="UP000007646"/>
    </source>
</evidence>
<dbReference type="Ensembl" id="ENSLAFT00000034362.1">
    <property type="protein sequence ID" value="ENSLAFP00000019797.1"/>
    <property type="gene ID" value="ENSLAFG00000027121.1"/>
</dbReference>
<evidence type="ECO:0000256" key="4">
    <source>
        <dbReference type="ARBA" id="ARBA00035246"/>
    </source>
</evidence>
<dbReference type="GO" id="GO:0002181">
    <property type="term" value="P:cytoplasmic translation"/>
    <property type="evidence" value="ECO:0007669"/>
    <property type="project" value="TreeGrafter"/>
</dbReference>
<protein>
    <recommendedName>
        <fullName evidence="4">Large ribosomal subunit protein uL6</fullName>
    </recommendedName>
    <alternativeName>
        <fullName evidence="5">60S ribosomal protein L9</fullName>
    </alternativeName>
</protein>
<dbReference type="PANTHER" id="PTHR11655:SF16">
    <property type="entry name" value="60S RIBOSOMAL PROTEIN L9"/>
    <property type="match status" value="1"/>
</dbReference>
<keyword evidence="3" id="KW-0687">Ribonucleoprotein</keyword>
<reference evidence="6" key="3">
    <citation type="submission" date="2025-09" db="UniProtKB">
        <authorList>
            <consortium name="Ensembl"/>
        </authorList>
    </citation>
    <scope>IDENTIFICATION</scope>
    <source>
        <strain evidence="6">Isolate ISIS603380</strain>
    </source>
</reference>
<evidence type="ECO:0000313" key="6">
    <source>
        <dbReference type="Ensembl" id="ENSLAFP00000019797.1"/>
    </source>
</evidence>
<dbReference type="eggNOG" id="KOG3255">
    <property type="taxonomic scope" value="Eukaryota"/>
</dbReference>
<evidence type="ECO:0000256" key="1">
    <source>
        <dbReference type="ARBA" id="ARBA00009356"/>
    </source>
</evidence>
<comment type="similarity">
    <text evidence="1">Belongs to the universal ribosomal protein uL6 family.</text>
</comment>
<dbReference type="STRING" id="9785.ENSLAFP00000019797"/>
<dbReference type="SUPFAM" id="SSF56053">
    <property type="entry name" value="Ribosomal protein L6"/>
    <property type="match status" value="2"/>
</dbReference>
<dbReference type="GO" id="GO:0003735">
    <property type="term" value="F:structural constituent of ribosome"/>
    <property type="evidence" value="ECO:0007669"/>
    <property type="project" value="InterPro"/>
</dbReference>
<evidence type="ECO:0000256" key="5">
    <source>
        <dbReference type="ARBA" id="ARBA00035349"/>
    </source>
</evidence>
<dbReference type="GO" id="GO:0019843">
    <property type="term" value="F:rRNA binding"/>
    <property type="evidence" value="ECO:0007669"/>
    <property type="project" value="InterPro"/>
</dbReference>
<dbReference type="AlphaFoldDB" id="G3TW39"/>
<sequence>MKTILSNQTADIPENVNITLKGCTVIVKSPRGTSQQDFNHITVELILLGKKKKRLQLTNGTGYIHTICSHVQNMIKGFTLGFPYKIKFVYAHFPINIVIEENGSVVEIEILGVKMYPQDMRLGVACSVSQMQEDELLLEGNDNELILSSATLIQQATPIKNMDTRKILDGISVSEKEITQHTDK</sequence>
<keyword evidence="2" id="KW-0689">Ribosomal protein</keyword>
<dbReference type="GeneTree" id="ENSGT00390000015224"/>
<dbReference type="GO" id="GO:0022625">
    <property type="term" value="C:cytosolic large ribosomal subunit"/>
    <property type="evidence" value="ECO:0007669"/>
    <property type="project" value="TreeGrafter"/>
</dbReference>
<dbReference type="HOGENOM" id="CLU_065464_0_2_1"/>
<evidence type="ECO:0000256" key="3">
    <source>
        <dbReference type="ARBA" id="ARBA00023274"/>
    </source>
</evidence>
<dbReference type="InterPro" id="IPR036789">
    <property type="entry name" value="Ribosomal_uL6-like_a/b-dom_sf"/>
</dbReference>
<dbReference type="Gene3D" id="3.90.930.12">
    <property type="entry name" value="Ribosomal protein L6, alpha-beta domain"/>
    <property type="match status" value="2"/>
</dbReference>
<dbReference type="PIRSF" id="PIRSF002162">
    <property type="entry name" value="Ribosomal_L6"/>
    <property type="match status" value="1"/>
</dbReference>
<reference evidence="6 7" key="1">
    <citation type="submission" date="2009-06" db="EMBL/GenBank/DDBJ databases">
        <title>The Genome Sequence of Loxodonta africana (African elephant).</title>
        <authorList>
            <person name="Di Palma F."/>
            <person name="Heiman D."/>
            <person name="Young S."/>
            <person name="Johnson J."/>
            <person name="Lander E.S."/>
            <person name="Lindblad-Toh K."/>
        </authorList>
    </citation>
    <scope>NUCLEOTIDE SEQUENCE [LARGE SCALE GENOMIC DNA]</scope>
    <source>
        <strain evidence="6 7">Isolate ISIS603380</strain>
    </source>
</reference>
<name>G3TW39_LOXAF</name>
<proteinExistence type="inferred from homology"/>
<organism evidence="6 7">
    <name type="scientific">Loxodonta africana</name>
    <name type="common">African elephant</name>
    <dbReference type="NCBI Taxonomy" id="9785"/>
    <lineage>
        <taxon>Eukaryota</taxon>
        <taxon>Metazoa</taxon>
        <taxon>Chordata</taxon>
        <taxon>Craniata</taxon>
        <taxon>Vertebrata</taxon>
        <taxon>Euteleostomi</taxon>
        <taxon>Mammalia</taxon>
        <taxon>Eutheria</taxon>
        <taxon>Afrotheria</taxon>
        <taxon>Proboscidea</taxon>
        <taxon>Elephantidae</taxon>
        <taxon>Loxodonta</taxon>
    </lineage>
</organism>
<accession>G3TW39</accession>
<evidence type="ECO:0000256" key="2">
    <source>
        <dbReference type="ARBA" id="ARBA00022980"/>
    </source>
</evidence>
<dbReference type="PANTHER" id="PTHR11655">
    <property type="entry name" value="60S/50S RIBOSOMAL PROTEIN L6/L9"/>
    <property type="match status" value="1"/>
</dbReference>
<dbReference type="InParanoid" id="G3TW39"/>
<dbReference type="Proteomes" id="UP000007646">
    <property type="component" value="Unassembled WGS sequence"/>
</dbReference>
<dbReference type="FunFam" id="3.90.930.12:FF:000005">
    <property type="entry name" value="60S ribosomal protein L9"/>
    <property type="match status" value="1"/>
</dbReference>
<reference evidence="6" key="2">
    <citation type="submission" date="2025-08" db="UniProtKB">
        <authorList>
            <consortium name="Ensembl"/>
        </authorList>
    </citation>
    <scope>IDENTIFICATION</scope>
    <source>
        <strain evidence="6">Isolate ISIS603380</strain>
    </source>
</reference>